<feature type="transmembrane region" description="Helical" evidence="2">
    <location>
        <begin position="529"/>
        <end position="549"/>
    </location>
</feature>
<gene>
    <name evidence="3" type="ORF">BDQ12DRAFT_631119</name>
</gene>
<feature type="region of interest" description="Disordered" evidence="1">
    <location>
        <begin position="236"/>
        <end position="261"/>
    </location>
</feature>
<dbReference type="EMBL" id="ML213603">
    <property type="protein sequence ID" value="TFK38532.1"/>
    <property type="molecule type" value="Genomic_DNA"/>
</dbReference>
<organism evidence="3 4">
    <name type="scientific">Crucibulum laeve</name>
    <dbReference type="NCBI Taxonomy" id="68775"/>
    <lineage>
        <taxon>Eukaryota</taxon>
        <taxon>Fungi</taxon>
        <taxon>Dikarya</taxon>
        <taxon>Basidiomycota</taxon>
        <taxon>Agaricomycotina</taxon>
        <taxon>Agaricomycetes</taxon>
        <taxon>Agaricomycetidae</taxon>
        <taxon>Agaricales</taxon>
        <taxon>Agaricineae</taxon>
        <taxon>Nidulariaceae</taxon>
        <taxon>Crucibulum</taxon>
    </lineage>
</organism>
<accession>A0A5C3M060</accession>
<keyword evidence="2" id="KW-0472">Membrane</keyword>
<name>A0A5C3M060_9AGAR</name>
<feature type="transmembrane region" description="Helical" evidence="2">
    <location>
        <begin position="29"/>
        <end position="49"/>
    </location>
</feature>
<dbReference type="OrthoDB" id="2548253at2759"/>
<dbReference type="Proteomes" id="UP000308652">
    <property type="component" value="Unassembled WGS sequence"/>
</dbReference>
<protein>
    <submittedName>
        <fullName evidence="3">Uncharacterized protein</fullName>
    </submittedName>
</protein>
<evidence type="ECO:0000313" key="3">
    <source>
        <dbReference type="EMBL" id="TFK38532.1"/>
    </source>
</evidence>
<keyword evidence="4" id="KW-1185">Reference proteome</keyword>
<reference evidence="3 4" key="1">
    <citation type="journal article" date="2019" name="Nat. Ecol. Evol.">
        <title>Megaphylogeny resolves global patterns of mushroom evolution.</title>
        <authorList>
            <person name="Varga T."/>
            <person name="Krizsan K."/>
            <person name="Foldi C."/>
            <person name="Dima B."/>
            <person name="Sanchez-Garcia M."/>
            <person name="Sanchez-Ramirez S."/>
            <person name="Szollosi G.J."/>
            <person name="Szarkandi J.G."/>
            <person name="Papp V."/>
            <person name="Albert L."/>
            <person name="Andreopoulos W."/>
            <person name="Angelini C."/>
            <person name="Antonin V."/>
            <person name="Barry K.W."/>
            <person name="Bougher N.L."/>
            <person name="Buchanan P."/>
            <person name="Buyck B."/>
            <person name="Bense V."/>
            <person name="Catcheside P."/>
            <person name="Chovatia M."/>
            <person name="Cooper J."/>
            <person name="Damon W."/>
            <person name="Desjardin D."/>
            <person name="Finy P."/>
            <person name="Geml J."/>
            <person name="Haridas S."/>
            <person name="Hughes K."/>
            <person name="Justo A."/>
            <person name="Karasinski D."/>
            <person name="Kautmanova I."/>
            <person name="Kiss B."/>
            <person name="Kocsube S."/>
            <person name="Kotiranta H."/>
            <person name="LaButti K.M."/>
            <person name="Lechner B.E."/>
            <person name="Liimatainen K."/>
            <person name="Lipzen A."/>
            <person name="Lukacs Z."/>
            <person name="Mihaltcheva S."/>
            <person name="Morgado L.N."/>
            <person name="Niskanen T."/>
            <person name="Noordeloos M.E."/>
            <person name="Ohm R.A."/>
            <person name="Ortiz-Santana B."/>
            <person name="Ovrebo C."/>
            <person name="Racz N."/>
            <person name="Riley R."/>
            <person name="Savchenko A."/>
            <person name="Shiryaev A."/>
            <person name="Soop K."/>
            <person name="Spirin V."/>
            <person name="Szebenyi C."/>
            <person name="Tomsovsky M."/>
            <person name="Tulloss R.E."/>
            <person name="Uehling J."/>
            <person name="Grigoriev I.V."/>
            <person name="Vagvolgyi C."/>
            <person name="Papp T."/>
            <person name="Martin F.M."/>
            <person name="Miettinen O."/>
            <person name="Hibbett D.S."/>
            <person name="Nagy L.G."/>
        </authorList>
    </citation>
    <scope>NUCLEOTIDE SEQUENCE [LARGE SCALE GENOMIC DNA]</scope>
    <source>
        <strain evidence="3 4">CBS 166.37</strain>
    </source>
</reference>
<feature type="compositionally biased region" description="Low complexity" evidence="1">
    <location>
        <begin position="236"/>
        <end position="248"/>
    </location>
</feature>
<dbReference type="AlphaFoldDB" id="A0A5C3M060"/>
<evidence type="ECO:0000313" key="4">
    <source>
        <dbReference type="Proteomes" id="UP000308652"/>
    </source>
</evidence>
<proteinExistence type="predicted"/>
<keyword evidence="2" id="KW-0812">Transmembrane</keyword>
<feature type="transmembrane region" description="Helical" evidence="2">
    <location>
        <begin position="663"/>
        <end position="680"/>
    </location>
</feature>
<feature type="transmembrane region" description="Helical" evidence="2">
    <location>
        <begin position="700"/>
        <end position="720"/>
    </location>
</feature>
<evidence type="ECO:0000256" key="1">
    <source>
        <dbReference type="SAM" id="MobiDB-lite"/>
    </source>
</evidence>
<evidence type="ECO:0000256" key="2">
    <source>
        <dbReference type="SAM" id="Phobius"/>
    </source>
</evidence>
<sequence length="764" mass="86583">MVLFKEPEARLNLDPGPPRRKSSSGCKCILWTIALLFVLFVALLIGRIVDTALKGLRHPHRNLFQNATLAEVASNLSIVVQPLVDNDQTFDIAATVWVREVEDEDISKDLEMVKETYKSRAIFSDIVLRGLRLKDKHQKANIQLQVPTDIFKLDNLTNYDLRGSFVLIPTSPSLLDNIYNYSSWIPASITIPSPRAWPFPPGSSDEGIPSIRDSVMDSFGISIPLIEFHNIRSRCTSENSSTSSQSSEGIAKPTSISPDDQAEDLEEDMDLDEEEITIPVGPTKSKSSSNKNKLSSTDFMVANGNNVLKNHPYIVTRTQLRVTDFTKLYNRKMYNIAHQRLKATSCGQGIQNTKPNWTLCQRNFKVNGNLETRIQLRGMNKTTGKAYSEWAYAPYMSVLNGGHGPLDLVPVPINRENCSINQETSELSSYNDREYVNITWAVSYSGRSPVKLVLGDFGAIDFNRNLSDTEHNLLLTQSGVELINSLRGHRFHEDAHPRRLFFFSGINTICTFALTWMQIHYWYTRSSTVGISVHGNALLAAGIFTDFMLQVREATRHTEMAMFSKLVSCLISATIWLPTLLSLIKAITRIEIDWWRSFIPIIRRSQATHRERASQRLDSQLPWHIKAITLLTIMGFFSFFASPDDFFLIQPTVKFSTHDDYDYTVRLVRQLCIVPFWLVGQMLQIRMNSLSRTFAGTYKLCVIVEIVVQLMGMMIHIPMIAGRVGYNRGLSLYQLLCIFLVSVKAWQATTFRSVAHTDDDNHSD</sequence>
<feature type="transmembrane region" description="Helical" evidence="2">
    <location>
        <begin position="500"/>
        <end position="523"/>
    </location>
</feature>
<keyword evidence="2" id="KW-1133">Transmembrane helix</keyword>
<feature type="transmembrane region" description="Helical" evidence="2">
    <location>
        <begin position="623"/>
        <end position="643"/>
    </location>
</feature>
<feature type="transmembrane region" description="Helical" evidence="2">
    <location>
        <begin position="561"/>
        <end position="577"/>
    </location>
</feature>